<feature type="compositionally biased region" description="Low complexity" evidence="1">
    <location>
        <begin position="319"/>
        <end position="329"/>
    </location>
</feature>
<protein>
    <submittedName>
        <fullName evidence="4">Uncharacterized protein</fullName>
    </submittedName>
</protein>
<evidence type="ECO:0000313" key="5">
    <source>
        <dbReference type="Proteomes" id="UP000748025"/>
    </source>
</evidence>
<evidence type="ECO:0000256" key="1">
    <source>
        <dbReference type="SAM" id="MobiDB-lite"/>
    </source>
</evidence>
<feature type="transmembrane region" description="Helical" evidence="2">
    <location>
        <begin position="256"/>
        <end position="281"/>
    </location>
</feature>
<accession>A0A9P7NDR7</accession>
<gene>
    <name evidence="4" type="ORF">E4U43_006485</name>
</gene>
<proteinExistence type="predicted"/>
<keyword evidence="3" id="KW-0732">Signal</keyword>
<feature type="compositionally biased region" description="Low complexity" evidence="1">
    <location>
        <begin position="355"/>
        <end position="369"/>
    </location>
</feature>
<organism evidence="4 5">
    <name type="scientific">Claviceps pusilla</name>
    <dbReference type="NCBI Taxonomy" id="123648"/>
    <lineage>
        <taxon>Eukaryota</taxon>
        <taxon>Fungi</taxon>
        <taxon>Dikarya</taxon>
        <taxon>Ascomycota</taxon>
        <taxon>Pezizomycotina</taxon>
        <taxon>Sordariomycetes</taxon>
        <taxon>Hypocreomycetidae</taxon>
        <taxon>Hypocreales</taxon>
        <taxon>Clavicipitaceae</taxon>
        <taxon>Claviceps</taxon>
    </lineage>
</organism>
<feature type="region of interest" description="Disordered" evidence="1">
    <location>
        <begin position="42"/>
        <end position="61"/>
    </location>
</feature>
<dbReference type="EMBL" id="SRPW01000448">
    <property type="protein sequence ID" value="KAG6014476.1"/>
    <property type="molecule type" value="Genomic_DNA"/>
</dbReference>
<comment type="caution">
    <text evidence="4">The sequence shown here is derived from an EMBL/GenBank/DDBJ whole genome shotgun (WGS) entry which is preliminary data.</text>
</comment>
<feature type="compositionally biased region" description="Basic and acidic residues" evidence="1">
    <location>
        <begin position="451"/>
        <end position="461"/>
    </location>
</feature>
<evidence type="ECO:0000256" key="3">
    <source>
        <dbReference type="SAM" id="SignalP"/>
    </source>
</evidence>
<evidence type="ECO:0000256" key="2">
    <source>
        <dbReference type="SAM" id="Phobius"/>
    </source>
</evidence>
<dbReference type="Proteomes" id="UP000748025">
    <property type="component" value="Unassembled WGS sequence"/>
</dbReference>
<feature type="compositionally biased region" description="Polar residues" evidence="1">
    <location>
        <begin position="289"/>
        <end position="318"/>
    </location>
</feature>
<keyword evidence="2" id="KW-0812">Transmembrane</keyword>
<feature type="compositionally biased region" description="Low complexity" evidence="1">
    <location>
        <begin position="411"/>
        <end position="432"/>
    </location>
</feature>
<dbReference type="OrthoDB" id="5347452at2759"/>
<evidence type="ECO:0000313" key="4">
    <source>
        <dbReference type="EMBL" id="KAG6014476.1"/>
    </source>
</evidence>
<feature type="chain" id="PRO_5040505861" evidence="3">
    <location>
        <begin position="29"/>
        <end position="461"/>
    </location>
</feature>
<reference evidence="4" key="1">
    <citation type="journal article" date="2020" name="bioRxiv">
        <title>Whole genome comparisons of ergot fungi reveals the divergence and evolution of species within the genus Claviceps are the result of varying mechanisms driving genome evolution and host range expansion.</title>
        <authorList>
            <person name="Wyka S.A."/>
            <person name="Mondo S.J."/>
            <person name="Liu M."/>
            <person name="Dettman J."/>
            <person name="Nalam V."/>
            <person name="Broders K.D."/>
        </authorList>
    </citation>
    <scope>NUCLEOTIDE SEQUENCE</scope>
    <source>
        <strain evidence="4">CCC 602</strain>
    </source>
</reference>
<name>A0A9P7NDR7_9HYPO</name>
<dbReference type="AlphaFoldDB" id="A0A9P7NDR7"/>
<keyword evidence="2" id="KW-0472">Membrane</keyword>
<feature type="signal peptide" evidence="3">
    <location>
        <begin position="1"/>
        <end position="28"/>
    </location>
</feature>
<sequence>MFTKRASIMKTTSVLVIAIAMLSTGAEGRNLVVNQPRATGTTLFPENGALPEPTPPPGSDDIQQTIYNRGTAGRPLRTIMIAPDNTCGWISASVAAPYTCGGRDATCGLVIGQESFVMCFNAEALNFRLGCVDYDSYFFSSACDSACQNTYTAKCTRSALPYCNTVVFPGGVTDYWCNSISGSTAHTAQTTWRGQSGRRSYSIVVESLSKYLGVTSMPANAFNADLTATGPVIGAVTGGASWISGDNSSRSNKPPIGAIAGAVVGGVAVIGIGLLALILFLRRKKSRSAGKTETTMSNQSPMQPSVSTGMSTIQIQDSNQNQNQAGNGAKFIGPSPLQTNPHQQQYPQPTPPPQGGYYPPSSLSPSSPTASYVTDPRMSEMPVSPSPTWPNTYELPPSGQLPQPHQAGDFQPVPGRPHQQQPQPRPQGQQPPTYYPPPQAPLHEMPAQTSGDHRGQMQEMP</sequence>
<keyword evidence="2" id="KW-1133">Transmembrane helix</keyword>
<keyword evidence="5" id="KW-1185">Reference proteome</keyword>
<feature type="region of interest" description="Disordered" evidence="1">
    <location>
        <begin position="287"/>
        <end position="461"/>
    </location>
</feature>